<dbReference type="RefSeq" id="XP_002677260.1">
    <property type="nucleotide sequence ID" value="XM_002677214.1"/>
</dbReference>
<evidence type="ECO:0000256" key="5">
    <source>
        <dbReference type="SAM" id="MobiDB-lite"/>
    </source>
</evidence>
<dbReference type="InParanoid" id="D2VFR2"/>
<evidence type="ECO:0000256" key="3">
    <source>
        <dbReference type="ARBA" id="ARBA00022833"/>
    </source>
</evidence>
<evidence type="ECO:0000256" key="1">
    <source>
        <dbReference type="ARBA" id="ARBA00022723"/>
    </source>
</evidence>
<dbReference type="InterPro" id="IPR000679">
    <property type="entry name" value="Znf_GATA"/>
</dbReference>
<dbReference type="GeneID" id="8850148"/>
<dbReference type="Gene3D" id="2.60.120.650">
    <property type="entry name" value="Cupin"/>
    <property type="match status" value="1"/>
</dbReference>
<dbReference type="AlphaFoldDB" id="D2VFR2"/>
<keyword evidence="1" id="KW-0479">Metal-binding</keyword>
<accession>D2VFR2</accession>
<dbReference type="PANTHER" id="PTHR34451:SF7">
    <property type="entry name" value="PHD FINGER FAMILY PROTEIN"/>
    <property type="match status" value="1"/>
</dbReference>
<keyword evidence="3" id="KW-0862">Zinc</keyword>
<dbReference type="InterPro" id="IPR019787">
    <property type="entry name" value="Znf_PHD-finger"/>
</dbReference>
<name>D2VFR2_NAEGR</name>
<dbReference type="PANTHER" id="PTHR34451">
    <property type="entry name" value="PHD FINGER FAMILY PROTEIN"/>
    <property type="match status" value="1"/>
</dbReference>
<gene>
    <name evidence="7" type="ORF">NAEGRDRAFT_79800</name>
</gene>
<keyword evidence="2 4" id="KW-0863">Zinc-finger</keyword>
<dbReference type="OrthoDB" id="515401at2759"/>
<proteinExistence type="predicted"/>
<protein>
    <submittedName>
        <fullName evidence="7">Predicted protein</fullName>
    </submittedName>
</protein>
<dbReference type="KEGG" id="ngr:NAEGRDRAFT_79800"/>
<reference evidence="7 8" key="1">
    <citation type="journal article" date="2010" name="Cell">
        <title>The genome of Naegleria gruberi illuminates early eukaryotic versatility.</title>
        <authorList>
            <person name="Fritz-Laylin L.K."/>
            <person name="Prochnik S.E."/>
            <person name="Ginger M.L."/>
            <person name="Dacks J.B."/>
            <person name="Carpenter M.L."/>
            <person name="Field M.C."/>
            <person name="Kuo A."/>
            <person name="Paredez A."/>
            <person name="Chapman J."/>
            <person name="Pham J."/>
            <person name="Shu S."/>
            <person name="Neupane R."/>
            <person name="Cipriano M."/>
            <person name="Mancuso J."/>
            <person name="Tu H."/>
            <person name="Salamov A."/>
            <person name="Lindquist E."/>
            <person name="Shapiro H."/>
            <person name="Lucas S."/>
            <person name="Grigoriev I.V."/>
            <person name="Cande W.Z."/>
            <person name="Fulton C."/>
            <person name="Rokhsar D.S."/>
            <person name="Dawson S.C."/>
        </authorList>
    </citation>
    <scope>NUCLEOTIDE SEQUENCE [LARGE SCALE GENOMIC DNA]</scope>
    <source>
        <strain evidence="7 8">NEG-M</strain>
    </source>
</reference>
<dbReference type="SMART" id="SM00401">
    <property type="entry name" value="ZnF_GATA"/>
    <property type="match status" value="1"/>
</dbReference>
<dbReference type="Pfam" id="PF00320">
    <property type="entry name" value="GATA"/>
    <property type="match status" value="1"/>
</dbReference>
<dbReference type="OMA" id="RKGHYCK"/>
<dbReference type="GO" id="GO:0008270">
    <property type="term" value="F:zinc ion binding"/>
    <property type="evidence" value="ECO:0007669"/>
    <property type="project" value="UniProtKB-KW"/>
</dbReference>
<sequence>MSSSALPPPPPDCFHGLSYSFPKMTPVMNVVAPPLSLQPNLQPSLVNIKSSSTLNPILTPTIPNPLTINPHPLLPVPTANSVLIQTTSQHHHEEKASAAITHAHQSVNGNVKQCANFKCGTTKTPLWRKGWCIEEASPKNNFKAKTVFLCNKCGLHYRKGHYCKECLEIFKESDMRNEKQFWLICTNCNQWIHKKCMKNPHNESGSYTCCECQENPNRTVNNKRKKTKKSKQSSDEEEEEIVTSPSTTESTPKRRVVEHFPSEKIPVISSNATPQSPTTSIPSPNQSTNSPSMPFKKRLKNQPPSPINMQNLSPKVAGSMARIYSKIDGYTTETSSPTTSETEDVDYSLAFSPMTGQQPGVFYFHQPIESKSAIDVLASICEQLQ</sequence>
<organism evidence="8">
    <name type="scientific">Naegleria gruberi</name>
    <name type="common">Amoeba</name>
    <dbReference type="NCBI Taxonomy" id="5762"/>
    <lineage>
        <taxon>Eukaryota</taxon>
        <taxon>Discoba</taxon>
        <taxon>Heterolobosea</taxon>
        <taxon>Tetramitia</taxon>
        <taxon>Eutetramitia</taxon>
        <taxon>Vahlkampfiidae</taxon>
        <taxon>Naegleria</taxon>
    </lineage>
</organism>
<dbReference type="GO" id="GO:0006355">
    <property type="term" value="P:regulation of DNA-templated transcription"/>
    <property type="evidence" value="ECO:0007669"/>
    <property type="project" value="InterPro"/>
</dbReference>
<dbReference type="GO" id="GO:0043565">
    <property type="term" value="F:sequence-specific DNA binding"/>
    <property type="evidence" value="ECO:0007669"/>
    <property type="project" value="InterPro"/>
</dbReference>
<dbReference type="Gene3D" id="3.30.50.10">
    <property type="entry name" value="Erythroid Transcription Factor GATA-1, subunit A"/>
    <property type="match status" value="1"/>
</dbReference>
<evidence type="ECO:0000256" key="4">
    <source>
        <dbReference type="PROSITE-ProRule" id="PRU00146"/>
    </source>
</evidence>
<dbReference type="CDD" id="cd00202">
    <property type="entry name" value="ZnF_GATA"/>
    <property type="match status" value="1"/>
</dbReference>
<feature type="compositionally biased region" description="Low complexity" evidence="5">
    <location>
        <begin position="273"/>
        <end position="294"/>
    </location>
</feature>
<evidence type="ECO:0000259" key="6">
    <source>
        <dbReference type="PROSITE" id="PS50016"/>
    </source>
</evidence>
<feature type="compositionally biased region" description="Basic and acidic residues" evidence="5">
    <location>
        <begin position="251"/>
        <end position="262"/>
    </location>
</feature>
<dbReference type="CDD" id="cd15489">
    <property type="entry name" value="PHD_SF"/>
    <property type="match status" value="1"/>
</dbReference>
<evidence type="ECO:0000313" key="8">
    <source>
        <dbReference type="Proteomes" id="UP000006671"/>
    </source>
</evidence>
<dbReference type="PROSITE" id="PS50016">
    <property type="entry name" value="ZF_PHD_2"/>
    <property type="match status" value="1"/>
</dbReference>
<dbReference type="InterPro" id="IPR013088">
    <property type="entry name" value="Znf_NHR/GATA"/>
</dbReference>
<feature type="domain" description="PHD-type" evidence="6">
    <location>
        <begin position="160"/>
        <end position="215"/>
    </location>
</feature>
<evidence type="ECO:0000313" key="7">
    <source>
        <dbReference type="EMBL" id="EFC44516.1"/>
    </source>
</evidence>
<keyword evidence="8" id="KW-1185">Reference proteome</keyword>
<dbReference type="Proteomes" id="UP000006671">
    <property type="component" value="Unassembled WGS sequence"/>
</dbReference>
<dbReference type="VEuPathDB" id="AmoebaDB:NAEGRDRAFT_79800"/>
<dbReference type="EMBL" id="GG738868">
    <property type="protein sequence ID" value="EFC44516.1"/>
    <property type="molecule type" value="Genomic_DNA"/>
</dbReference>
<evidence type="ECO:0000256" key="2">
    <source>
        <dbReference type="ARBA" id="ARBA00022771"/>
    </source>
</evidence>
<feature type="region of interest" description="Disordered" evidence="5">
    <location>
        <begin position="220"/>
        <end position="312"/>
    </location>
</feature>
<feature type="compositionally biased region" description="Basic residues" evidence="5">
    <location>
        <begin position="221"/>
        <end position="231"/>
    </location>
</feature>